<evidence type="ECO:0000313" key="7">
    <source>
        <dbReference type="Proteomes" id="UP000027345"/>
    </source>
</evidence>
<gene>
    <name evidence="6" type="ORF">DV20_07440</name>
</gene>
<dbReference type="STRING" id="287986.DV20_07440"/>
<dbReference type="GO" id="GO:0003700">
    <property type="term" value="F:DNA-binding transcription factor activity"/>
    <property type="evidence" value="ECO:0007669"/>
    <property type="project" value="TreeGrafter"/>
</dbReference>
<dbReference type="SUPFAM" id="SSF48498">
    <property type="entry name" value="Tetracyclin repressor-like, C-terminal domain"/>
    <property type="match status" value="1"/>
</dbReference>
<dbReference type="InterPro" id="IPR025996">
    <property type="entry name" value="MT1864/Rv1816-like_C"/>
</dbReference>
<accession>A0A066UAG3</accession>
<dbReference type="InterPro" id="IPR009057">
    <property type="entry name" value="Homeodomain-like_sf"/>
</dbReference>
<dbReference type="Gene3D" id="1.10.357.10">
    <property type="entry name" value="Tetracycline Repressor, domain 2"/>
    <property type="match status" value="1"/>
</dbReference>
<evidence type="ECO:0000256" key="2">
    <source>
        <dbReference type="ARBA" id="ARBA00023125"/>
    </source>
</evidence>
<dbReference type="InterPro" id="IPR050109">
    <property type="entry name" value="HTH-type_TetR-like_transc_reg"/>
</dbReference>
<proteinExistence type="predicted"/>
<dbReference type="OrthoDB" id="4709966at2"/>
<dbReference type="Proteomes" id="UP000027345">
    <property type="component" value="Unassembled WGS sequence"/>
</dbReference>
<comment type="caution">
    <text evidence="6">The sequence shown here is derived from an EMBL/GenBank/DDBJ whole genome shotgun (WGS) entry which is preliminary data.</text>
</comment>
<evidence type="ECO:0000313" key="6">
    <source>
        <dbReference type="EMBL" id="KDN22862.1"/>
    </source>
</evidence>
<dbReference type="PANTHER" id="PTHR30055">
    <property type="entry name" value="HTH-TYPE TRANSCRIPTIONAL REGULATOR RUTR"/>
    <property type="match status" value="1"/>
</dbReference>
<keyword evidence="2 4" id="KW-0238">DNA-binding</keyword>
<reference evidence="6 7" key="1">
    <citation type="submission" date="2014-05" db="EMBL/GenBank/DDBJ databases">
        <title>Draft genome sequence of Amycolatopsis rifamycinica DSM 46095.</title>
        <authorList>
            <person name="Lal R."/>
            <person name="Saxena A."/>
            <person name="Kumari R."/>
            <person name="Mukherjee U."/>
            <person name="Singh P."/>
            <person name="Sangwan N."/>
            <person name="Mahato N.K."/>
        </authorList>
    </citation>
    <scope>NUCLEOTIDE SEQUENCE [LARGE SCALE GENOMIC DNA]</scope>
    <source>
        <strain evidence="6 7">DSM 46095</strain>
    </source>
</reference>
<keyword evidence="7" id="KW-1185">Reference proteome</keyword>
<dbReference type="Pfam" id="PF13305">
    <property type="entry name" value="TetR_C_33"/>
    <property type="match status" value="1"/>
</dbReference>
<dbReference type="SUPFAM" id="SSF46689">
    <property type="entry name" value="Homeodomain-like"/>
    <property type="match status" value="1"/>
</dbReference>
<dbReference type="eggNOG" id="COG1309">
    <property type="taxonomic scope" value="Bacteria"/>
</dbReference>
<dbReference type="PANTHER" id="PTHR30055:SF234">
    <property type="entry name" value="HTH-TYPE TRANSCRIPTIONAL REGULATOR BETI"/>
    <property type="match status" value="1"/>
</dbReference>
<sequence>MSPRPRANDVKTRLVEAAIRLLDENGPEALQARKLAAEVGVSTMAVYTHFGGMAALVDEVARAGFLRLSAALAEVGETDDPVADIFSLARTYRQAVAEQPQLFAVTFGQSAPGGKRATLSDLTTAEGREAAQEGLEAFAHIVRATERAIAAGRFRPADEYQAAAQLWSALHGFVTLEASGHFGPGEQGIDHILIPLGITMAVGLGDTVDRAGRSAEAARAAWRARTGNAGQGDNE</sequence>
<dbReference type="InterPro" id="IPR036271">
    <property type="entry name" value="Tet_transcr_reg_TetR-rel_C_sf"/>
</dbReference>
<dbReference type="RefSeq" id="WP_043777585.1">
    <property type="nucleotide sequence ID" value="NZ_JMQI01000014.1"/>
</dbReference>
<dbReference type="EMBL" id="JMQI01000014">
    <property type="protein sequence ID" value="KDN22862.1"/>
    <property type="molecule type" value="Genomic_DNA"/>
</dbReference>
<evidence type="ECO:0000256" key="3">
    <source>
        <dbReference type="ARBA" id="ARBA00023163"/>
    </source>
</evidence>
<evidence type="ECO:0000259" key="5">
    <source>
        <dbReference type="PROSITE" id="PS50977"/>
    </source>
</evidence>
<evidence type="ECO:0000256" key="4">
    <source>
        <dbReference type="PROSITE-ProRule" id="PRU00335"/>
    </source>
</evidence>
<protein>
    <submittedName>
        <fullName evidence="6">TetR family transcriptional regulator</fullName>
    </submittedName>
</protein>
<organism evidence="6 7">
    <name type="scientific">Amycolatopsis rifamycinica</name>
    <dbReference type="NCBI Taxonomy" id="287986"/>
    <lineage>
        <taxon>Bacteria</taxon>
        <taxon>Bacillati</taxon>
        <taxon>Actinomycetota</taxon>
        <taxon>Actinomycetes</taxon>
        <taxon>Pseudonocardiales</taxon>
        <taxon>Pseudonocardiaceae</taxon>
        <taxon>Amycolatopsis</taxon>
    </lineage>
</organism>
<dbReference type="GO" id="GO:0000976">
    <property type="term" value="F:transcription cis-regulatory region binding"/>
    <property type="evidence" value="ECO:0007669"/>
    <property type="project" value="TreeGrafter"/>
</dbReference>
<dbReference type="PROSITE" id="PS50977">
    <property type="entry name" value="HTH_TETR_2"/>
    <property type="match status" value="1"/>
</dbReference>
<keyword evidence="3" id="KW-0804">Transcription</keyword>
<dbReference type="InterPro" id="IPR001647">
    <property type="entry name" value="HTH_TetR"/>
</dbReference>
<name>A0A066UAG3_9PSEU</name>
<dbReference type="AlphaFoldDB" id="A0A066UAG3"/>
<feature type="DNA-binding region" description="H-T-H motif" evidence="4">
    <location>
        <begin position="31"/>
        <end position="50"/>
    </location>
</feature>
<dbReference type="PRINTS" id="PR00455">
    <property type="entry name" value="HTHTETR"/>
</dbReference>
<dbReference type="Pfam" id="PF00440">
    <property type="entry name" value="TetR_N"/>
    <property type="match status" value="1"/>
</dbReference>
<keyword evidence="1" id="KW-0805">Transcription regulation</keyword>
<feature type="domain" description="HTH tetR-type" evidence="5">
    <location>
        <begin position="8"/>
        <end position="68"/>
    </location>
</feature>
<evidence type="ECO:0000256" key="1">
    <source>
        <dbReference type="ARBA" id="ARBA00023015"/>
    </source>
</evidence>